<reference evidence="2 3" key="1">
    <citation type="submission" date="2024-04" db="EMBL/GenBank/DDBJ databases">
        <authorList>
            <person name="Fracassetti M."/>
        </authorList>
    </citation>
    <scope>NUCLEOTIDE SEQUENCE [LARGE SCALE GENOMIC DNA]</scope>
</reference>
<evidence type="ECO:0000256" key="1">
    <source>
        <dbReference type="SAM" id="Phobius"/>
    </source>
</evidence>
<organism evidence="2 3">
    <name type="scientific">Linum trigynum</name>
    <dbReference type="NCBI Taxonomy" id="586398"/>
    <lineage>
        <taxon>Eukaryota</taxon>
        <taxon>Viridiplantae</taxon>
        <taxon>Streptophyta</taxon>
        <taxon>Embryophyta</taxon>
        <taxon>Tracheophyta</taxon>
        <taxon>Spermatophyta</taxon>
        <taxon>Magnoliopsida</taxon>
        <taxon>eudicotyledons</taxon>
        <taxon>Gunneridae</taxon>
        <taxon>Pentapetalae</taxon>
        <taxon>rosids</taxon>
        <taxon>fabids</taxon>
        <taxon>Malpighiales</taxon>
        <taxon>Linaceae</taxon>
        <taxon>Linum</taxon>
    </lineage>
</organism>
<keyword evidence="3" id="KW-1185">Reference proteome</keyword>
<evidence type="ECO:0000313" key="2">
    <source>
        <dbReference type="EMBL" id="CAL1406134.1"/>
    </source>
</evidence>
<sequence length="421" mass="46224">MVHEVLVLKTKLLELEPHLLELLREEVYRRARSHRRTRRTGGGLTSPWSPSWLKVPWWRERGLQLIGIHGPAIIIIIIHILLLAGVVSVLLVFLEIHSLLRRHGKPIYPGTGAISGQEECIVEHLPAEGGGAAPCRRVMKFLEADVEMARQTGDQGTTVEVVGFPVAPGEGGGHERTQVEHVLRVPHRVHGIQHPLRNLMRAGDVGDDGASDEQVQDVPLWLEGADKCLASIEVVIPIGAPGYPAIELVLVPVGRVRDLDLVAVEQVVLDPQGLGQPINGQLPGVATQPECHCIRIPGRSAVVLESGVELPHQLSVGGLLDSQQRSLIAVADGSGELLYAVELLEHCPLQMVVARQFPPSHRAELVRVFRVLAQVLHKWMVEGHAPAKATNQRWSQEKTCQDQQHGFITSPTLKDHLGQQF</sequence>
<keyword evidence="1" id="KW-0472">Membrane</keyword>
<proteinExistence type="predicted"/>
<protein>
    <submittedName>
        <fullName evidence="2">Uncharacterized protein</fullName>
    </submittedName>
</protein>
<accession>A0AAV2G785</accession>
<dbReference type="EMBL" id="OZ034821">
    <property type="protein sequence ID" value="CAL1406134.1"/>
    <property type="molecule type" value="Genomic_DNA"/>
</dbReference>
<keyword evidence="1" id="KW-1133">Transmembrane helix</keyword>
<gene>
    <name evidence="2" type="ORF">LTRI10_LOCUS45881</name>
</gene>
<feature type="transmembrane region" description="Helical" evidence="1">
    <location>
        <begin position="72"/>
        <end position="94"/>
    </location>
</feature>
<evidence type="ECO:0000313" key="3">
    <source>
        <dbReference type="Proteomes" id="UP001497516"/>
    </source>
</evidence>
<keyword evidence="1" id="KW-0812">Transmembrane</keyword>
<dbReference type="Proteomes" id="UP001497516">
    <property type="component" value="Chromosome 8"/>
</dbReference>
<dbReference type="AlphaFoldDB" id="A0AAV2G785"/>
<name>A0AAV2G785_9ROSI</name>